<dbReference type="PROSITE" id="PS50172">
    <property type="entry name" value="BRCT"/>
    <property type="match status" value="1"/>
</dbReference>
<dbReference type="PANTHER" id="PTHR23081:SF36">
    <property type="entry name" value="RNA POLYMERASE II SUBUNIT A C-TERMINAL DOMAIN PHOSPHATASE"/>
    <property type="match status" value="1"/>
</dbReference>
<evidence type="ECO:0000256" key="10">
    <source>
        <dbReference type="SAM" id="MobiDB-lite"/>
    </source>
</evidence>
<dbReference type="InterPro" id="IPR011053">
    <property type="entry name" value="Single_hybrid_motif"/>
</dbReference>
<evidence type="ECO:0000256" key="9">
    <source>
        <dbReference type="RuleBase" id="RU366066"/>
    </source>
</evidence>
<feature type="region of interest" description="Disordered" evidence="10">
    <location>
        <begin position="675"/>
        <end position="759"/>
    </location>
</feature>
<comment type="catalytic activity">
    <reaction evidence="8 9">
        <text>O-phospho-L-threonyl-[protein] + H2O = L-threonyl-[protein] + phosphate</text>
        <dbReference type="Rhea" id="RHEA:47004"/>
        <dbReference type="Rhea" id="RHEA-COMP:11060"/>
        <dbReference type="Rhea" id="RHEA-COMP:11605"/>
        <dbReference type="ChEBI" id="CHEBI:15377"/>
        <dbReference type="ChEBI" id="CHEBI:30013"/>
        <dbReference type="ChEBI" id="CHEBI:43474"/>
        <dbReference type="ChEBI" id="CHEBI:61977"/>
        <dbReference type="EC" id="3.1.3.16"/>
    </reaction>
</comment>
<dbReference type="FunFam" id="3.40.50.10190:FF:000007">
    <property type="entry name" value="RNA polymerase II subunit A C-terminal domain phosphatase"/>
    <property type="match status" value="1"/>
</dbReference>
<dbReference type="SUPFAM" id="SSF51230">
    <property type="entry name" value="Single hybrid motif"/>
    <property type="match status" value="1"/>
</dbReference>
<dbReference type="NCBIfam" id="TIGR02250">
    <property type="entry name" value="FCP1_euk"/>
    <property type="match status" value="1"/>
</dbReference>
<dbReference type="SUPFAM" id="SSF56784">
    <property type="entry name" value="HAD-like"/>
    <property type="match status" value="1"/>
</dbReference>
<evidence type="ECO:0000313" key="13">
    <source>
        <dbReference type="EMBL" id="KAF2904579.1"/>
    </source>
</evidence>
<evidence type="ECO:0000313" key="14">
    <source>
        <dbReference type="Proteomes" id="UP000801492"/>
    </source>
</evidence>
<feature type="region of interest" description="Disordered" evidence="10">
    <location>
        <begin position="588"/>
        <end position="629"/>
    </location>
</feature>
<comment type="function">
    <text evidence="9">This promotes the activity of RNA polymerase II.</text>
</comment>
<dbReference type="Gene3D" id="2.40.50.100">
    <property type="match status" value="1"/>
</dbReference>
<proteinExistence type="predicted"/>
<dbReference type="InterPro" id="IPR036420">
    <property type="entry name" value="BRCT_dom_sf"/>
</dbReference>
<organism evidence="13 14">
    <name type="scientific">Ignelater luminosus</name>
    <name type="common">Cucubano</name>
    <name type="synonym">Pyrophorus luminosus</name>
    <dbReference type="NCBI Taxonomy" id="2038154"/>
    <lineage>
        <taxon>Eukaryota</taxon>
        <taxon>Metazoa</taxon>
        <taxon>Ecdysozoa</taxon>
        <taxon>Arthropoda</taxon>
        <taxon>Hexapoda</taxon>
        <taxon>Insecta</taxon>
        <taxon>Pterygota</taxon>
        <taxon>Neoptera</taxon>
        <taxon>Endopterygota</taxon>
        <taxon>Coleoptera</taxon>
        <taxon>Polyphaga</taxon>
        <taxon>Elateriformia</taxon>
        <taxon>Elateroidea</taxon>
        <taxon>Elateridae</taxon>
        <taxon>Agrypninae</taxon>
        <taxon>Pyrophorini</taxon>
        <taxon>Ignelater</taxon>
    </lineage>
</organism>
<feature type="domain" description="BRCT" evidence="11">
    <location>
        <begin position="495"/>
        <end position="588"/>
    </location>
</feature>
<dbReference type="InterPro" id="IPR001357">
    <property type="entry name" value="BRCT_dom"/>
</dbReference>
<protein>
    <recommendedName>
        <fullName evidence="6 9">RNA polymerase II subunit A C-terminal domain phosphatase</fullName>
        <ecNumber evidence="2 9">3.1.3.16</ecNumber>
    </recommendedName>
</protein>
<dbReference type="CDD" id="cd07521">
    <property type="entry name" value="HAD_FCP1-like"/>
    <property type="match status" value="1"/>
</dbReference>
<dbReference type="InterPro" id="IPR039189">
    <property type="entry name" value="Fcp1"/>
</dbReference>
<evidence type="ECO:0000256" key="5">
    <source>
        <dbReference type="ARBA" id="ARBA00023242"/>
    </source>
</evidence>
<evidence type="ECO:0000259" key="11">
    <source>
        <dbReference type="PROSITE" id="PS50172"/>
    </source>
</evidence>
<dbReference type="CDD" id="cd17729">
    <property type="entry name" value="BRCT_CTDP1"/>
    <property type="match status" value="1"/>
</dbReference>
<keyword evidence="4" id="KW-0904">Protein phosphatase</keyword>
<evidence type="ECO:0000256" key="8">
    <source>
        <dbReference type="ARBA" id="ARBA00048336"/>
    </source>
</evidence>
<comment type="catalytic activity">
    <reaction evidence="7 9">
        <text>O-phospho-L-seryl-[protein] + H2O = L-seryl-[protein] + phosphate</text>
        <dbReference type="Rhea" id="RHEA:20629"/>
        <dbReference type="Rhea" id="RHEA-COMP:9863"/>
        <dbReference type="Rhea" id="RHEA-COMP:11604"/>
        <dbReference type="ChEBI" id="CHEBI:15377"/>
        <dbReference type="ChEBI" id="CHEBI:29999"/>
        <dbReference type="ChEBI" id="CHEBI:43474"/>
        <dbReference type="ChEBI" id="CHEBI:83421"/>
        <dbReference type="EC" id="3.1.3.16"/>
    </reaction>
</comment>
<dbReference type="PANTHER" id="PTHR23081">
    <property type="entry name" value="RNA POLYMERASE II CTD PHOSPHATASE"/>
    <property type="match status" value="1"/>
</dbReference>
<accession>A0A8K0DI68</accession>
<sequence length="773" mass="87359">MAEKTVVISQHHLKPIQILKWKIREGFSVSVGSIVLLYDFEKVDQKQQRRFKSPQAGTVCKLIAQEGAIIRPGEALFEVEACIHPTVMNDMCADCGADLRKDDLNATASVPMIHSVPELKVSEEIAQRIGKADSDRLLKDKKLVLLVDLDQTLIHTTNDIIPPNIKDVYHFQLYGPNSPWYHTRLRPGTHQFLTNISTYFELHICTFGARNYAHRITAILDADQRFFSNRVLSRDECFNPTSKTANLKALFPCGDHMVCIIDDREDVWSYASNLIHVKPYHFFKHTGDINAPPGLEKHENDEKEGVDLTKFKNIPNLEKIMDERNNRLSPVKKDDILDNATDDEIVLKKKDDEFETQVVNNKKNIPTADSPVEEKATDTNLNGKSETDEVDGSNEKMENVETENKLENKDITQDNHITDNSKEDVKEQPKESCEESQENKSALNSSLNLTEIEDSDDYLLYLEDILKRVHRAFYDEYDKMESGEVPDLKKVIPAVKGGVLKGCKMIFSGLVPTHIKLAHSRAYQVARSLGAEVTQELEESSTHLVAVRPGTAKVNAGRRKKDLKIVTPDWLWACAERWEHVDEKIFPLNSKGSKNRHPPPHCSSPEHVPNYAIHNTPASRKRTPSGRFMDTINPLMSFSSADIADMDKEVEDILDAESESEDENLTEKMDAIDELAKDKEDSSSSSGESLTAEMPRGHKRSHEQRQDDEFEDDTKDSDDCVSAKFRRGEQLDSDLDIGQDSNSEGSAEAPDEIDDGEWNMMGAALEREFLSNS</sequence>
<dbReference type="EC" id="3.1.3.16" evidence="2 9"/>
<dbReference type="SMART" id="SM00577">
    <property type="entry name" value="CPDc"/>
    <property type="match status" value="1"/>
</dbReference>
<keyword evidence="5 9" id="KW-0539">Nucleus</keyword>
<evidence type="ECO:0000256" key="6">
    <source>
        <dbReference type="ARBA" id="ARBA00040602"/>
    </source>
</evidence>
<dbReference type="EMBL" id="VTPC01000733">
    <property type="protein sequence ID" value="KAF2904579.1"/>
    <property type="molecule type" value="Genomic_DNA"/>
</dbReference>
<keyword evidence="3 9" id="KW-0378">Hydrolase</keyword>
<name>A0A8K0DI68_IGNLU</name>
<evidence type="ECO:0000259" key="12">
    <source>
        <dbReference type="PROSITE" id="PS50969"/>
    </source>
</evidence>
<evidence type="ECO:0000256" key="3">
    <source>
        <dbReference type="ARBA" id="ARBA00022801"/>
    </source>
</evidence>
<dbReference type="FunFam" id="3.40.50.1000:FF:000040">
    <property type="entry name" value="RNA polymerase II subunit A C-terminal domain phosphatase"/>
    <property type="match status" value="1"/>
</dbReference>
<dbReference type="SUPFAM" id="SSF52113">
    <property type="entry name" value="BRCT domain"/>
    <property type="match status" value="1"/>
</dbReference>
<dbReference type="InterPro" id="IPR011947">
    <property type="entry name" value="FCP1_euk"/>
</dbReference>
<dbReference type="PROSITE" id="PS50969">
    <property type="entry name" value="FCP1"/>
    <property type="match status" value="1"/>
</dbReference>
<dbReference type="SMART" id="SM00292">
    <property type="entry name" value="BRCT"/>
    <property type="match status" value="1"/>
</dbReference>
<evidence type="ECO:0000256" key="4">
    <source>
        <dbReference type="ARBA" id="ARBA00022912"/>
    </source>
</evidence>
<dbReference type="Pfam" id="PF03031">
    <property type="entry name" value="NIF"/>
    <property type="match status" value="1"/>
</dbReference>
<evidence type="ECO:0000256" key="1">
    <source>
        <dbReference type="ARBA" id="ARBA00004123"/>
    </source>
</evidence>
<dbReference type="InterPro" id="IPR023214">
    <property type="entry name" value="HAD_sf"/>
</dbReference>
<reference evidence="13" key="1">
    <citation type="submission" date="2019-08" db="EMBL/GenBank/DDBJ databases">
        <title>The genome of the North American firefly Photinus pyralis.</title>
        <authorList>
            <consortium name="Photinus pyralis genome working group"/>
            <person name="Fallon T.R."/>
            <person name="Sander Lower S.E."/>
            <person name="Weng J.-K."/>
        </authorList>
    </citation>
    <scope>NUCLEOTIDE SEQUENCE</scope>
    <source>
        <strain evidence="13">TRF0915ILg1</strain>
        <tissue evidence="13">Whole body</tissue>
    </source>
</reference>
<feature type="region of interest" description="Disordered" evidence="10">
    <location>
        <begin position="358"/>
        <end position="444"/>
    </location>
</feature>
<gene>
    <name evidence="13" type="ORF">ILUMI_01599</name>
</gene>
<feature type="domain" description="FCP1 homology" evidence="12">
    <location>
        <begin position="138"/>
        <end position="302"/>
    </location>
</feature>
<keyword evidence="14" id="KW-1185">Reference proteome</keyword>
<dbReference type="GO" id="GO:0005634">
    <property type="term" value="C:nucleus"/>
    <property type="evidence" value="ECO:0007669"/>
    <property type="project" value="UniProtKB-SubCell"/>
</dbReference>
<dbReference type="Gene3D" id="1.10.287.10">
    <property type="entry name" value="S15/NS1, RNA-binding"/>
    <property type="match status" value="1"/>
</dbReference>
<dbReference type="InterPro" id="IPR004274">
    <property type="entry name" value="FCP1_dom"/>
</dbReference>
<feature type="compositionally biased region" description="Basic and acidic residues" evidence="10">
    <location>
        <begin position="393"/>
        <end position="433"/>
    </location>
</feature>
<dbReference type="AlphaFoldDB" id="A0A8K0DI68"/>
<comment type="subcellular location">
    <subcellularLocation>
        <location evidence="1 9">Nucleus</location>
    </subcellularLocation>
</comment>
<dbReference type="Proteomes" id="UP000801492">
    <property type="component" value="Unassembled WGS sequence"/>
</dbReference>
<dbReference type="InterPro" id="IPR036412">
    <property type="entry name" value="HAD-like_sf"/>
</dbReference>
<evidence type="ECO:0000256" key="2">
    <source>
        <dbReference type="ARBA" id="ARBA00013081"/>
    </source>
</evidence>
<feature type="compositionally biased region" description="Acidic residues" evidence="10">
    <location>
        <begin position="706"/>
        <end position="716"/>
    </location>
</feature>
<evidence type="ECO:0000256" key="7">
    <source>
        <dbReference type="ARBA" id="ARBA00047761"/>
    </source>
</evidence>
<dbReference type="GO" id="GO:0008420">
    <property type="term" value="F:RNA polymerase II CTD heptapeptide repeat phosphatase activity"/>
    <property type="evidence" value="ECO:0007669"/>
    <property type="project" value="UniProtKB-UniRule"/>
</dbReference>
<comment type="caution">
    <text evidence="13">The sequence shown here is derived from an EMBL/GenBank/DDBJ whole genome shotgun (WGS) entry which is preliminary data.</text>
</comment>
<dbReference type="Pfam" id="PF00533">
    <property type="entry name" value="BRCT"/>
    <property type="match status" value="1"/>
</dbReference>
<dbReference type="Gene3D" id="3.40.50.1000">
    <property type="entry name" value="HAD superfamily/HAD-like"/>
    <property type="match status" value="1"/>
</dbReference>
<dbReference type="Gene3D" id="3.40.50.10190">
    <property type="entry name" value="BRCT domain"/>
    <property type="match status" value="1"/>
</dbReference>
<dbReference type="OrthoDB" id="10249888at2759"/>